<protein>
    <submittedName>
        <fullName evidence="2">Uncharacterized protein</fullName>
    </submittedName>
</protein>
<feature type="region of interest" description="Disordered" evidence="1">
    <location>
        <begin position="1"/>
        <end position="63"/>
    </location>
</feature>
<dbReference type="Proteomes" id="UP000827092">
    <property type="component" value="Unassembled WGS sequence"/>
</dbReference>
<organism evidence="2 3">
    <name type="scientific">Oedothorax gibbosus</name>
    <dbReference type="NCBI Taxonomy" id="931172"/>
    <lineage>
        <taxon>Eukaryota</taxon>
        <taxon>Metazoa</taxon>
        <taxon>Ecdysozoa</taxon>
        <taxon>Arthropoda</taxon>
        <taxon>Chelicerata</taxon>
        <taxon>Arachnida</taxon>
        <taxon>Araneae</taxon>
        <taxon>Araneomorphae</taxon>
        <taxon>Entelegynae</taxon>
        <taxon>Araneoidea</taxon>
        <taxon>Linyphiidae</taxon>
        <taxon>Erigoninae</taxon>
        <taxon>Oedothorax</taxon>
    </lineage>
</organism>
<comment type="caution">
    <text evidence="2">The sequence shown here is derived from an EMBL/GenBank/DDBJ whole genome shotgun (WGS) entry which is preliminary data.</text>
</comment>
<keyword evidence="3" id="KW-1185">Reference proteome</keyword>
<evidence type="ECO:0000313" key="3">
    <source>
        <dbReference type="Proteomes" id="UP000827092"/>
    </source>
</evidence>
<evidence type="ECO:0000313" key="2">
    <source>
        <dbReference type="EMBL" id="KAG8201002.1"/>
    </source>
</evidence>
<evidence type="ECO:0000256" key="1">
    <source>
        <dbReference type="SAM" id="MobiDB-lite"/>
    </source>
</evidence>
<feature type="compositionally biased region" description="Gly residues" evidence="1">
    <location>
        <begin position="50"/>
        <end position="61"/>
    </location>
</feature>
<name>A0AAV6VYT5_9ARAC</name>
<feature type="compositionally biased region" description="Basic and acidic residues" evidence="1">
    <location>
        <begin position="12"/>
        <end position="30"/>
    </location>
</feature>
<proteinExistence type="predicted"/>
<feature type="compositionally biased region" description="Polar residues" evidence="1">
    <location>
        <begin position="1"/>
        <end position="11"/>
    </location>
</feature>
<accession>A0AAV6VYT5</accession>
<dbReference type="EMBL" id="JAFNEN010000010">
    <property type="protein sequence ID" value="KAG8201002.1"/>
    <property type="molecule type" value="Genomic_DNA"/>
</dbReference>
<sequence length="82" mass="9246">MIENFTSAQIRNESEDKDSQRQRQKDERRKQSTLLQMRPWSDASTVAGTVKGGVGADSVGGKGRRRVGFTAQAQKEYCWLAR</sequence>
<reference evidence="2 3" key="1">
    <citation type="journal article" date="2022" name="Nat. Ecol. Evol.">
        <title>A masculinizing supergene underlies an exaggerated male reproductive morph in a spider.</title>
        <authorList>
            <person name="Hendrickx F."/>
            <person name="De Corte Z."/>
            <person name="Sonet G."/>
            <person name="Van Belleghem S.M."/>
            <person name="Kostlbacher S."/>
            <person name="Vangestel C."/>
        </authorList>
    </citation>
    <scope>NUCLEOTIDE SEQUENCE [LARGE SCALE GENOMIC DNA]</scope>
    <source>
        <strain evidence="2">W744_W776</strain>
    </source>
</reference>
<dbReference type="AlphaFoldDB" id="A0AAV6VYT5"/>
<gene>
    <name evidence="2" type="ORF">JTE90_021464</name>
</gene>